<dbReference type="OrthoDB" id="870892at2"/>
<feature type="domain" description="BON" evidence="2">
    <location>
        <begin position="149"/>
        <end position="216"/>
    </location>
</feature>
<keyword evidence="1" id="KW-0732">Signal</keyword>
<comment type="caution">
    <text evidence="3">The sequence shown here is derived from an EMBL/GenBank/DDBJ whole genome shotgun (WGS) entry which is preliminary data.</text>
</comment>
<keyword evidence="4" id="KW-1185">Reference proteome</keyword>
<feature type="domain" description="BON" evidence="2">
    <location>
        <begin position="3"/>
        <end position="71"/>
    </location>
</feature>
<dbReference type="SMART" id="SM00749">
    <property type="entry name" value="BON"/>
    <property type="match status" value="3"/>
</dbReference>
<dbReference type="Proteomes" id="UP000257030">
    <property type="component" value="Unassembled WGS sequence"/>
</dbReference>
<feature type="domain" description="BON" evidence="2">
    <location>
        <begin position="78"/>
        <end position="146"/>
    </location>
</feature>
<proteinExistence type="predicted"/>
<evidence type="ECO:0000259" key="2">
    <source>
        <dbReference type="PROSITE" id="PS50914"/>
    </source>
</evidence>
<organism evidence="3 4">
    <name type="scientific">Chryseobacterium elymi</name>
    <dbReference type="NCBI Taxonomy" id="395936"/>
    <lineage>
        <taxon>Bacteria</taxon>
        <taxon>Pseudomonadati</taxon>
        <taxon>Bacteroidota</taxon>
        <taxon>Flavobacteriia</taxon>
        <taxon>Flavobacteriales</taxon>
        <taxon>Weeksellaceae</taxon>
        <taxon>Chryseobacterium group</taxon>
        <taxon>Chryseobacterium</taxon>
    </lineage>
</organism>
<dbReference type="PANTHER" id="PTHR34606">
    <property type="entry name" value="BON DOMAIN-CONTAINING PROTEIN"/>
    <property type="match status" value="1"/>
</dbReference>
<dbReference type="Pfam" id="PF04972">
    <property type="entry name" value="BON"/>
    <property type="match status" value="3"/>
</dbReference>
<reference evidence="3 4" key="1">
    <citation type="journal article" date="2010" name="Syst. Appl. Microbiol.">
        <title>Four new species of Chryseobacterium from the rhizosphere of coastal sand dune plants, Chryseobacterium elymi sp. nov., Chryseobacterium hagamense sp. nov., Chryseobacterium lathyri sp. nov. and Chryseobacterium rhizosphaerae sp. nov.</title>
        <authorList>
            <person name="Cho S.H."/>
            <person name="Lee K.S."/>
            <person name="Shin D.S."/>
            <person name="Han J.H."/>
            <person name="Park K.S."/>
            <person name="Lee C.H."/>
            <person name="Park K.H."/>
            <person name="Kim S.B."/>
        </authorList>
    </citation>
    <scope>NUCLEOTIDE SEQUENCE [LARGE SCALE GENOMIC DNA]</scope>
    <source>
        <strain evidence="3 4">KCTC 22547</strain>
    </source>
</reference>
<name>A0A3D9DMQ8_9FLAO</name>
<dbReference type="Gene3D" id="3.30.1340.30">
    <property type="match status" value="3"/>
</dbReference>
<dbReference type="InterPro" id="IPR051686">
    <property type="entry name" value="Lipoprotein_DolP"/>
</dbReference>
<keyword evidence="3" id="KW-0032">Aminotransferase</keyword>
<dbReference type="GO" id="GO:0008483">
    <property type="term" value="F:transaminase activity"/>
    <property type="evidence" value="ECO:0007669"/>
    <property type="project" value="UniProtKB-KW"/>
</dbReference>
<dbReference type="InterPro" id="IPR014004">
    <property type="entry name" value="Transpt-assoc_nodulatn_dom_bac"/>
</dbReference>
<evidence type="ECO:0000313" key="4">
    <source>
        <dbReference type="Proteomes" id="UP000257030"/>
    </source>
</evidence>
<dbReference type="InterPro" id="IPR007055">
    <property type="entry name" value="BON_dom"/>
</dbReference>
<sequence length="221" mass="24755">MKTNSRLQKDVQNAIKWEPLLDAAEIGVIAKDGVVSLTGIVDSYAKKAEAENAAKKVGGVKAIVENIEVKFPSSWTKADAEVAKEVLDALKSNYSIPDDKIMVKVEDGWVTLEGELPWHYQKEEVERVVKYLTGVKGLINKIKVKSELDDAIQKKDIEDALKRSSIYDSEIKVSVLGTTVTLTGTANSLYQKEEAGRIAWKTRGIWNVKNELEINYEYDFY</sequence>
<evidence type="ECO:0000256" key="1">
    <source>
        <dbReference type="ARBA" id="ARBA00022729"/>
    </source>
</evidence>
<dbReference type="EMBL" id="QNUH01000004">
    <property type="protein sequence ID" value="REC79282.1"/>
    <property type="molecule type" value="Genomic_DNA"/>
</dbReference>
<dbReference type="PROSITE" id="PS50914">
    <property type="entry name" value="BON"/>
    <property type="match status" value="3"/>
</dbReference>
<dbReference type="RefSeq" id="WP_116011109.1">
    <property type="nucleotide sequence ID" value="NZ_QNUH01000004.1"/>
</dbReference>
<keyword evidence="3" id="KW-0808">Transferase</keyword>
<protein>
    <submittedName>
        <fullName evidence="3">Ornithine aminotransferase</fullName>
    </submittedName>
</protein>
<gene>
    <name evidence="3" type="ORF">DRF60_05460</name>
</gene>
<dbReference type="PANTHER" id="PTHR34606:SF4">
    <property type="entry name" value="OUTER MEMBRANE LIPOPROTEIN DOLP"/>
    <property type="match status" value="1"/>
</dbReference>
<evidence type="ECO:0000313" key="3">
    <source>
        <dbReference type="EMBL" id="REC79282.1"/>
    </source>
</evidence>
<dbReference type="AlphaFoldDB" id="A0A3D9DMQ8"/>
<accession>A0A3D9DMQ8</accession>